<evidence type="ECO:0000256" key="5">
    <source>
        <dbReference type="ARBA" id="ARBA00022840"/>
    </source>
</evidence>
<dbReference type="FunFam" id="1.10.10.10:FF:000024">
    <property type="entry name" value="U5 small nuclear ribonucleoprotein helicase"/>
    <property type="match status" value="1"/>
</dbReference>
<dbReference type="InterPro" id="IPR036388">
    <property type="entry name" value="WH-like_DNA-bd_sf"/>
</dbReference>
<gene>
    <name evidence="8" type="ORF">EDS130_LOCUS34858</name>
</gene>
<dbReference type="SUPFAM" id="SSF158702">
    <property type="entry name" value="Sec63 N-terminal domain-like"/>
    <property type="match status" value="1"/>
</dbReference>
<feature type="region of interest" description="Disordered" evidence="6">
    <location>
        <begin position="1"/>
        <end position="22"/>
    </location>
</feature>
<keyword evidence="5" id="KW-0067">ATP-binding</keyword>
<evidence type="ECO:0000256" key="3">
    <source>
        <dbReference type="ARBA" id="ARBA00022801"/>
    </source>
</evidence>
<keyword evidence="1" id="KW-0677">Repeat</keyword>
<dbReference type="InterPro" id="IPR050474">
    <property type="entry name" value="Hel308_SKI2-like"/>
</dbReference>
<dbReference type="OrthoDB" id="5575at2759"/>
<evidence type="ECO:0000313" key="8">
    <source>
        <dbReference type="EMBL" id="CAF1379783.1"/>
    </source>
</evidence>
<dbReference type="InterPro" id="IPR027417">
    <property type="entry name" value="P-loop_NTPase"/>
</dbReference>
<dbReference type="Pfam" id="PF23445">
    <property type="entry name" value="WHD_SNRNP200"/>
    <property type="match status" value="1"/>
</dbReference>
<dbReference type="PROSITE" id="PS51192">
    <property type="entry name" value="HELICASE_ATP_BIND_1"/>
    <property type="match status" value="1"/>
</dbReference>
<dbReference type="InterPro" id="IPR004179">
    <property type="entry name" value="Sec63-dom"/>
</dbReference>
<comment type="caution">
    <text evidence="8">The sequence shown here is derived from an EMBL/GenBank/DDBJ whole genome shotgun (WGS) entry which is preliminary data.</text>
</comment>
<dbReference type="GO" id="GO:0016787">
    <property type="term" value="F:hydrolase activity"/>
    <property type="evidence" value="ECO:0007669"/>
    <property type="project" value="UniProtKB-KW"/>
</dbReference>
<dbReference type="GO" id="GO:0003676">
    <property type="term" value="F:nucleic acid binding"/>
    <property type="evidence" value="ECO:0007669"/>
    <property type="project" value="InterPro"/>
</dbReference>
<keyword evidence="3" id="KW-0378">Hydrolase</keyword>
<evidence type="ECO:0000256" key="1">
    <source>
        <dbReference type="ARBA" id="ARBA00022737"/>
    </source>
</evidence>
<dbReference type="Pfam" id="PF18149">
    <property type="entry name" value="Helicase_PWI"/>
    <property type="match status" value="1"/>
</dbReference>
<protein>
    <recommendedName>
        <fullName evidence="7">Helicase ATP-binding domain-containing protein</fullName>
    </recommendedName>
</protein>
<dbReference type="EMBL" id="CAJNOJ010000298">
    <property type="protein sequence ID" value="CAF1379783.1"/>
    <property type="molecule type" value="Genomic_DNA"/>
</dbReference>
<dbReference type="GO" id="GO:0003678">
    <property type="term" value="F:DNA helicase activity"/>
    <property type="evidence" value="ECO:0007669"/>
    <property type="project" value="TreeGrafter"/>
</dbReference>
<dbReference type="FunFam" id="1.10.3380.10:FF:000001">
    <property type="entry name" value="U5 small nuclear ribonucleoprotein helicase"/>
    <property type="match status" value="1"/>
</dbReference>
<dbReference type="GO" id="GO:0000712">
    <property type="term" value="P:resolution of meiotic recombination intermediates"/>
    <property type="evidence" value="ECO:0007669"/>
    <property type="project" value="TreeGrafter"/>
</dbReference>
<evidence type="ECO:0000256" key="4">
    <source>
        <dbReference type="ARBA" id="ARBA00022806"/>
    </source>
</evidence>
<dbReference type="GO" id="GO:0005524">
    <property type="term" value="F:ATP binding"/>
    <property type="evidence" value="ECO:0007669"/>
    <property type="project" value="UniProtKB-KW"/>
</dbReference>
<evidence type="ECO:0000256" key="6">
    <source>
        <dbReference type="SAM" id="MobiDB-lite"/>
    </source>
</evidence>
<dbReference type="Gene3D" id="3.40.50.300">
    <property type="entry name" value="P-loop containing nucleotide triphosphate hydrolases"/>
    <property type="match status" value="2"/>
</dbReference>
<dbReference type="PANTHER" id="PTHR47961">
    <property type="entry name" value="DNA POLYMERASE THETA, PUTATIVE (AFU_ORTHOLOGUE AFUA_1G05260)-RELATED"/>
    <property type="match status" value="1"/>
</dbReference>
<dbReference type="Pfam" id="PF00270">
    <property type="entry name" value="DEAD"/>
    <property type="match status" value="1"/>
</dbReference>
<dbReference type="InterPro" id="IPR011545">
    <property type="entry name" value="DEAD/DEAH_box_helicase_dom"/>
</dbReference>
<dbReference type="FunFam" id="3.40.50.300:FF:003287">
    <property type="entry name" value="U5 small nuclear ribonucleoprotein 200 kDa helicase"/>
    <property type="match status" value="1"/>
</dbReference>
<dbReference type="Gene3D" id="1.10.3380.10">
    <property type="entry name" value="Sec63 N-terminal domain-like domain"/>
    <property type="match status" value="1"/>
</dbReference>
<evidence type="ECO:0000313" key="9">
    <source>
        <dbReference type="Proteomes" id="UP000663852"/>
    </source>
</evidence>
<dbReference type="InterPro" id="IPR014001">
    <property type="entry name" value="Helicase_ATP-bd"/>
</dbReference>
<dbReference type="Gene3D" id="1.10.10.10">
    <property type="entry name" value="Winged helix-like DNA-binding domain superfamily/Winged helix DNA-binding domain"/>
    <property type="match status" value="1"/>
</dbReference>
<dbReference type="InterPro" id="IPR041094">
    <property type="entry name" value="Brr2_helicase_PWI"/>
</dbReference>
<evidence type="ECO:0000259" key="7">
    <source>
        <dbReference type="PROSITE" id="PS51192"/>
    </source>
</evidence>
<dbReference type="Proteomes" id="UP000663852">
    <property type="component" value="Unassembled WGS sequence"/>
</dbReference>
<keyword evidence="4" id="KW-0347">Helicase</keyword>
<dbReference type="SUPFAM" id="SSF52540">
    <property type="entry name" value="P-loop containing nucleoside triphosphate hydrolases"/>
    <property type="match status" value="2"/>
</dbReference>
<dbReference type="AlphaFoldDB" id="A0A815JIA7"/>
<dbReference type="InterPro" id="IPR057842">
    <property type="entry name" value="WH_MER3"/>
</dbReference>
<keyword evidence="2" id="KW-0547">Nucleotide-binding</keyword>
<sequence length="857" mass="99828">MNDDSHDQCTQSEHCNKKQKKDEIDVSNTLKNNKLCDKDRQSQIETLLRTKISEQRFTFLVNLGKEIKDEEIQTDNFIHPHSIDPSWLQKHLSEMYSEYADRELKIQEILAILKETSNIHQLENQLILVLGYEQLDFIKTLIKLIRNNLQYNHFMSNNNCRLPDDSYRLQKDGYEEVHIPALRPKEWNPGEPLYRITSLPKYVQSAFEGYYSLNRIQTRLLKVTMESDENILLFAPNFSGKTNVAVLCILREIGKHIMADGKINIDKFKIIYVISRTCALDRFVDNFAKRFSSYELKVTKLSSDPQLSREQINKNQIIICTPDQWDKITRRGDERSFIHLIRLIIFHGIHLLHSDYGPILEAIIARTIRTIKTTRETIRLVGLGVSLSNYEDIATFLNIKRDDLFYFENNFRVAPLKQQYVGITEKKSIKQFEIMNELVYEKVMEHAGKNQVLIFVHSEKETVRTARAIRDTCLERGTIGTFIKESSASQELLQTEGEQTNNSELKDLLPYSFAVLHTGLNRPDRALVEDLFCDRHIQVLVQTITFNRFIQLPAHVVIVKGTQVYSAIEGEWTELNTLDVMAMLGYAGCFCRPCYDIRSESILITNHNQLDYYLSSMNERFSVESQMISKLIDHLNAEIVLGTIENLHEGAEWLCHTYLYVRMIKQPELYGILNTSSLIDKNLLQQRLDLIHSAAIELDKSHLIHYNRQNGHFQMTEYARIASYYYCSHKTIAIFNQLLKPTVNEIDLFRILSLSFEFQHIIVREEEKVELRKLFKCVRISVGESIDESSTKINVLLQSHISQLQVDCYTLMKDMIYIGQNAGRLMKVICEMILLRGWVQLIDKAAILAKIIDKRMW</sequence>
<dbReference type="PANTHER" id="PTHR47961:SF4">
    <property type="entry name" value="ACTIVATING SIGNAL COINTEGRATOR 1 COMPLEX SUBUNIT 3"/>
    <property type="match status" value="1"/>
</dbReference>
<dbReference type="GO" id="GO:0005634">
    <property type="term" value="C:nucleus"/>
    <property type="evidence" value="ECO:0007669"/>
    <property type="project" value="TreeGrafter"/>
</dbReference>
<reference evidence="8" key="1">
    <citation type="submission" date="2021-02" db="EMBL/GenBank/DDBJ databases">
        <authorList>
            <person name="Nowell W R."/>
        </authorList>
    </citation>
    <scope>NUCLEOTIDE SEQUENCE</scope>
</reference>
<accession>A0A815JIA7</accession>
<dbReference type="Pfam" id="PF02889">
    <property type="entry name" value="Sec63"/>
    <property type="match status" value="1"/>
</dbReference>
<proteinExistence type="predicted"/>
<feature type="domain" description="Helicase ATP-binding" evidence="7">
    <location>
        <begin position="222"/>
        <end position="405"/>
    </location>
</feature>
<dbReference type="SMART" id="SM00973">
    <property type="entry name" value="Sec63"/>
    <property type="match status" value="1"/>
</dbReference>
<evidence type="ECO:0000256" key="2">
    <source>
        <dbReference type="ARBA" id="ARBA00022741"/>
    </source>
</evidence>
<organism evidence="8 9">
    <name type="scientific">Adineta ricciae</name>
    <name type="common">Rotifer</name>
    <dbReference type="NCBI Taxonomy" id="249248"/>
    <lineage>
        <taxon>Eukaryota</taxon>
        <taxon>Metazoa</taxon>
        <taxon>Spiralia</taxon>
        <taxon>Gnathifera</taxon>
        <taxon>Rotifera</taxon>
        <taxon>Eurotatoria</taxon>
        <taxon>Bdelloidea</taxon>
        <taxon>Adinetida</taxon>
        <taxon>Adinetidae</taxon>
        <taxon>Adineta</taxon>
    </lineage>
</organism>
<name>A0A815JIA7_ADIRI</name>